<evidence type="ECO:0000313" key="2">
    <source>
        <dbReference type="Proteomes" id="UP000054477"/>
    </source>
</evidence>
<dbReference type="HOGENOM" id="CLU_2386539_0_0_1"/>
<dbReference type="EMBL" id="KN839354">
    <property type="protein sequence ID" value="KIJ89937.1"/>
    <property type="molecule type" value="Genomic_DNA"/>
</dbReference>
<dbReference type="GO" id="GO:0016787">
    <property type="term" value="F:hydrolase activity"/>
    <property type="evidence" value="ECO:0007669"/>
    <property type="project" value="UniProtKB-KW"/>
</dbReference>
<gene>
    <name evidence="1" type="ORF">K443DRAFT_664157</name>
</gene>
<accession>A0A0C9X011</accession>
<proteinExistence type="predicted"/>
<dbReference type="Proteomes" id="UP000054477">
    <property type="component" value="Unassembled WGS sequence"/>
</dbReference>
<sequence>MQQMMNEPHRGYIQVPSLHAFNYNTNLHLSHVHKSNRLATHASLNLLYSFHLLILPVGRWPPHPRFNLDLFIPHAYTKDIDHSARYIQTQSMAA</sequence>
<keyword evidence="1" id="KW-0378">Hydrolase</keyword>
<protein>
    <submittedName>
        <fullName evidence="1">Glycoside hydrolase family 5 protein</fullName>
    </submittedName>
</protein>
<reference evidence="1 2" key="1">
    <citation type="submission" date="2014-04" db="EMBL/GenBank/DDBJ databases">
        <authorList>
            <consortium name="DOE Joint Genome Institute"/>
            <person name="Kuo A."/>
            <person name="Kohler A."/>
            <person name="Nagy L.G."/>
            <person name="Floudas D."/>
            <person name="Copeland A."/>
            <person name="Barry K.W."/>
            <person name="Cichocki N."/>
            <person name="Veneault-Fourrey C."/>
            <person name="LaButti K."/>
            <person name="Lindquist E.A."/>
            <person name="Lipzen A."/>
            <person name="Lundell T."/>
            <person name="Morin E."/>
            <person name="Murat C."/>
            <person name="Sun H."/>
            <person name="Tunlid A."/>
            <person name="Henrissat B."/>
            <person name="Grigoriev I.V."/>
            <person name="Hibbett D.S."/>
            <person name="Martin F."/>
            <person name="Nordberg H.P."/>
            <person name="Cantor M.N."/>
            <person name="Hua S.X."/>
        </authorList>
    </citation>
    <scope>NUCLEOTIDE SEQUENCE [LARGE SCALE GENOMIC DNA]</scope>
    <source>
        <strain evidence="1 2">LaAM-08-1</strain>
    </source>
</reference>
<name>A0A0C9X011_9AGAR</name>
<keyword evidence="2" id="KW-1185">Reference proteome</keyword>
<dbReference type="AlphaFoldDB" id="A0A0C9X011"/>
<organism evidence="1 2">
    <name type="scientific">Laccaria amethystina LaAM-08-1</name>
    <dbReference type="NCBI Taxonomy" id="1095629"/>
    <lineage>
        <taxon>Eukaryota</taxon>
        <taxon>Fungi</taxon>
        <taxon>Dikarya</taxon>
        <taxon>Basidiomycota</taxon>
        <taxon>Agaricomycotina</taxon>
        <taxon>Agaricomycetes</taxon>
        <taxon>Agaricomycetidae</taxon>
        <taxon>Agaricales</taxon>
        <taxon>Agaricineae</taxon>
        <taxon>Hydnangiaceae</taxon>
        <taxon>Laccaria</taxon>
    </lineage>
</organism>
<reference evidence="2" key="2">
    <citation type="submission" date="2015-01" db="EMBL/GenBank/DDBJ databases">
        <title>Evolutionary Origins and Diversification of the Mycorrhizal Mutualists.</title>
        <authorList>
            <consortium name="DOE Joint Genome Institute"/>
            <consortium name="Mycorrhizal Genomics Consortium"/>
            <person name="Kohler A."/>
            <person name="Kuo A."/>
            <person name="Nagy L.G."/>
            <person name="Floudas D."/>
            <person name="Copeland A."/>
            <person name="Barry K.W."/>
            <person name="Cichocki N."/>
            <person name="Veneault-Fourrey C."/>
            <person name="LaButti K."/>
            <person name="Lindquist E.A."/>
            <person name="Lipzen A."/>
            <person name="Lundell T."/>
            <person name="Morin E."/>
            <person name="Murat C."/>
            <person name="Riley R."/>
            <person name="Ohm R."/>
            <person name="Sun H."/>
            <person name="Tunlid A."/>
            <person name="Henrissat B."/>
            <person name="Grigoriev I.V."/>
            <person name="Hibbett D.S."/>
            <person name="Martin F."/>
        </authorList>
    </citation>
    <scope>NUCLEOTIDE SEQUENCE [LARGE SCALE GENOMIC DNA]</scope>
    <source>
        <strain evidence="2">LaAM-08-1</strain>
    </source>
</reference>
<evidence type="ECO:0000313" key="1">
    <source>
        <dbReference type="EMBL" id="KIJ89937.1"/>
    </source>
</evidence>